<dbReference type="AlphaFoldDB" id="A0AAD7J0X3"/>
<gene>
    <name evidence="1" type="ORF">DFH07DRAFT_823838</name>
</gene>
<evidence type="ECO:0000313" key="1">
    <source>
        <dbReference type="EMBL" id="KAJ7753603.1"/>
    </source>
</evidence>
<organism evidence="1 2">
    <name type="scientific">Mycena maculata</name>
    <dbReference type="NCBI Taxonomy" id="230809"/>
    <lineage>
        <taxon>Eukaryota</taxon>
        <taxon>Fungi</taxon>
        <taxon>Dikarya</taxon>
        <taxon>Basidiomycota</taxon>
        <taxon>Agaricomycotina</taxon>
        <taxon>Agaricomycetes</taxon>
        <taxon>Agaricomycetidae</taxon>
        <taxon>Agaricales</taxon>
        <taxon>Marasmiineae</taxon>
        <taxon>Mycenaceae</taxon>
        <taxon>Mycena</taxon>
    </lineage>
</organism>
<dbReference type="EMBL" id="JARJLG010000070">
    <property type="protein sequence ID" value="KAJ7753603.1"/>
    <property type="molecule type" value="Genomic_DNA"/>
</dbReference>
<sequence>MQPRQRCCSPMWLATRGFESKSPISVRSSPPRVILAKGPMVPCSMTTSTLTSPSNIKSKSLRGSEAPLFTSSFSRRARQTVKPVFTLKIPPTPFPPREWTVINPRVPGPSATSVLVSPPSGNPRANPRSRCRSILSGRRRRSKTLRVCWTANTLRLTGTYFSSASTNRMTSTAEPLATGHTRAGTMIVLFSSTWPRIAGASRLILSPSRIP</sequence>
<comment type="caution">
    <text evidence="1">The sequence shown here is derived from an EMBL/GenBank/DDBJ whole genome shotgun (WGS) entry which is preliminary data.</text>
</comment>
<proteinExistence type="predicted"/>
<evidence type="ECO:0000313" key="2">
    <source>
        <dbReference type="Proteomes" id="UP001215280"/>
    </source>
</evidence>
<reference evidence="1" key="1">
    <citation type="submission" date="2023-03" db="EMBL/GenBank/DDBJ databases">
        <title>Massive genome expansion in bonnet fungi (Mycena s.s.) driven by repeated elements and novel gene families across ecological guilds.</title>
        <authorList>
            <consortium name="Lawrence Berkeley National Laboratory"/>
            <person name="Harder C.B."/>
            <person name="Miyauchi S."/>
            <person name="Viragh M."/>
            <person name="Kuo A."/>
            <person name="Thoen E."/>
            <person name="Andreopoulos B."/>
            <person name="Lu D."/>
            <person name="Skrede I."/>
            <person name="Drula E."/>
            <person name="Henrissat B."/>
            <person name="Morin E."/>
            <person name="Kohler A."/>
            <person name="Barry K."/>
            <person name="LaButti K."/>
            <person name="Morin E."/>
            <person name="Salamov A."/>
            <person name="Lipzen A."/>
            <person name="Mereny Z."/>
            <person name="Hegedus B."/>
            <person name="Baldrian P."/>
            <person name="Stursova M."/>
            <person name="Weitz H."/>
            <person name="Taylor A."/>
            <person name="Grigoriev I.V."/>
            <person name="Nagy L.G."/>
            <person name="Martin F."/>
            <person name="Kauserud H."/>
        </authorList>
    </citation>
    <scope>NUCLEOTIDE SEQUENCE</scope>
    <source>
        <strain evidence="1">CBHHK188m</strain>
    </source>
</reference>
<name>A0AAD7J0X3_9AGAR</name>
<dbReference type="Proteomes" id="UP001215280">
    <property type="component" value="Unassembled WGS sequence"/>
</dbReference>
<accession>A0AAD7J0X3</accession>
<keyword evidence="2" id="KW-1185">Reference proteome</keyword>
<protein>
    <submittedName>
        <fullName evidence="1">Uncharacterized protein</fullName>
    </submittedName>
</protein>